<gene>
    <name evidence="5" type="ORF">H4P12_12095</name>
</gene>
<comment type="caution">
    <text evidence="5">The sequence shown here is derived from an EMBL/GenBank/DDBJ whole genome shotgun (WGS) entry which is preliminary data.</text>
</comment>
<evidence type="ECO:0000256" key="3">
    <source>
        <dbReference type="PROSITE-ProRule" id="PRU00409"/>
    </source>
</evidence>
<keyword evidence="3" id="KW-0067">ATP-binding</keyword>
<evidence type="ECO:0000313" key="6">
    <source>
        <dbReference type="Proteomes" id="UP000608594"/>
    </source>
</evidence>
<sequence length="1010" mass="109438">MKIIESHLFQPGNIHTRRKAIQLTLDGATGVIMPAAAIQEFGRMLRRIRAEISDCPAWRRLHRAKQPVPVAGAIEVLAVLTQRYALWPVKFCSWRQSATGNHRIQPEELEKQGIAIFETRAEAVGLAAAEVAISMAQHMLDGMTANALYDRFIEQLMQFFAATGHETPSGDCLTIAKAATAKGIPWSVVERSHYMRLGLGKHSQILKGSESTNTTSISRALSRDKSMTHRILSAAGLPVARQSVTANTTEAEGFAARIGFPVVVKPRDGNMGRGVSIGVTNSTQLRRAFKRAQQISRHVVIESLIVGEEYRLLVVDGRMVAAAQRRPAQITGDGTLTIKQLVEKENKRPERESALPSSMAIMRPLKLDGNALEVLTDQGFTPESIPTQGETVLLRRESNISRGGEGVDITDLIHPDNRALAAQAAAVIGLDVCGVDFITKDPSVSWRENGAAICEVNSRPGVHIHIHAMEERGHQITDAMLNMLFPDRAPVRMPVIALIGNPAQTNHLRSRIEAAATASGKTLGLVCDAAGATSSRRVNDATALEWDNQIDAAVIQVSPRQIAQNGIGVERLDLAVIAPQVESDDDRLAMSAIQRVAQNHIIPLDEPAASSIAIDALGFPAQATPDKIDADAPNYASPVARKTENPDEFTALFIGDVGFGESYMHHPRVSDLQSILGTHGHGYSLSNLHHVLGQSNLTIANLEVPLSGRPDAGLQGRKKYLGWSDPARTVAALQQAGIDAVTLANNHALDCGPAGLAETLSRLQGAGIAGFGAGPDVDTASHPMIHRFSVGGIDQSLVVFPGFEHRRRYDRSYRWYAGRGHGGVASIWPEMIAAQIDALRDILPNPTFIAFPHWGTDYEDITDSQRETAAALVAAGVDLIIGHGAHITQPVEVIDGCPVLFNIGNFVWNTPGRFNKRDVQPLGLAVALRFSKRQRTGPSLRIYPILTDNFATGFQNRPVTPEEFASARVLIASRLPSRPRGQIDKAGPYLELKLQHTAEKQAMAQRMAAE</sequence>
<evidence type="ECO:0000256" key="2">
    <source>
        <dbReference type="ARBA" id="ARBA00022598"/>
    </source>
</evidence>
<protein>
    <submittedName>
        <fullName evidence="5">CapA family protein</fullName>
    </submittedName>
</protein>
<accession>A0A926JCZ6</accession>
<dbReference type="GO" id="GO:0046872">
    <property type="term" value="F:metal ion binding"/>
    <property type="evidence" value="ECO:0007669"/>
    <property type="project" value="InterPro"/>
</dbReference>
<proteinExistence type="inferred from homology"/>
<dbReference type="SMART" id="SM00854">
    <property type="entry name" value="PGA_cap"/>
    <property type="match status" value="1"/>
</dbReference>
<evidence type="ECO:0000259" key="4">
    <source>
        <dbReference type="PROSITE" id="PS50975"/>
    </source>
</evidence>
<dbReference type="InterPro" id="IPR011761">
    <property type="entry name" value="ATP-grasp"/>
</dbReference>
<comment type="similarity">
    <text evidence="1">Belongs to the CapA family.</text>
</comment>
<dbReference type="SUPFAM" id="SSF56059">
    <property type="entry name" value="Glutathione synthetase ATP-binding domain-like"/>
    <property type="match status" value="1"/>
</dbReference>
<name>A0A926JCZ6_9RHOB</name>
<dbReference type="InterPro" id="IPR052169">
    <property type="entry name" value="CW_Biosynth-Accessory"/>
</dbReference>
<dbReference type="Pfam" id="PF09587">
    <property type="entry name" value="PGA_cap"/>
    <property type="match status" value="1"/>
</dbReference>
<dbReference type="Pfam" id="PF08443">
    <property type="entry name" value="RimK"/>
    <property type="match status" value="1"/>
</dbReference>
<dbReference type="InterPro" id="IPR011095">
    <property type="entry name" value="Dala_Dala_lig_C"/>
</dbReference>
<feature type="domain" description="ATP-grasp" evidence="4">
    <location>
        <begin position="229"/>
        <end position="485"/>
    </location>
</feature>
<dbReference type="EMBL" id="JACOQL010000003">
    <property type="protein sequence ID" value="MBC9247435.1"/>
    <property type="molecule type" value="Genomic_DNA"/>
</dbReference>
<dbReference type="GO" id="GO:0008716">
    <property type="term" value="F:D-alanine-D-alanine ligase activity"/>
    <property type="evidence" value="ECO:0007669"/>
    <property type="project" value="InterPro"/>
</dbReference>
<dbReference type="Gene3D" id="3.60.21.10">
    <property type="match status" value="1"/>
</dbReference>
<dbReference type="InterPro" id="IPR019079">
    <property type="entry name" value="Capsule_synth_CapA"/>
</dbReference>
<dbReference type="InterPro" id="IPR013651">
    <property type="entry name" value="ATP-grasp_RimK-type"/>
</dbReference>
<dbReference type="Gene3D" id="3.30.470.20">
    <property type="entry name" value="ATP-grasp fold, B domain"/>
    <property type="match status" value="2"/>
</dbReference>
<dbReference type="Proteomes" id="UP000608594">
    <property type="component" value="Unassembled WGS sequence"/>
</dbReference>
<keyword evidence="3" id="KW-0547">Nucleotide-binding</keyword>
<keyword evidence="2" id="KW-0436">Ligase</keyword>
<dbReference type="SUPFAM" id="SSF56300">
    <property type="entry name" value="Metallo-dependent phosphatases"/>
    <property type="match status" value="1"/>
</dbReference>
<dbReference type="RefSeq" id="WP_187793911.1">
    <property type="nucleotide sequence ID" value="NZ_JACOQL010000003.1"/>
</dbReference>
<dbReference type="AlphaFoldDB" id="A0A926JCZ6"/>
<dbReference type="PROSITE" id="PS50975">
    <property type="entry name" value="ATP_GRASP"/>
    <property type="match status" value="1"/>
</dbReference>
<organism evidence="5 6">
    <name type="scientific">Paracoccus amoyensis</name>
    <dbReference type="NCBI Taxonomy" id="2760093"/>
    <lineage>
        <taxon>Bacteria</taxon>
        <taxon>Pseudomonadati</taxon>
        <taxon>Pseudomonadota</taxon>
        <taxon>Alphaproteobacteria</taxon>
        <taxon>Rhodobacterales</taxon>
        <taxon>Paracoccaceae</taxon>
        <taxon>Paracoccus</taxon>
    </lineage>
</organism>
<evidence type="ECO:0000313" key="5">
    <source>
        <dbReference type="EMBL" id="MBC9247435.1"/>
    </source>
</evidence>
<keyword evidence="6" id="KW-1185">Reference proteome</keyword>
<evidence type="ECO:0000256" key="1">
    <source>
        <dbReference type="ARBA" id="ARBA00005662"/>
    </source>
</evidence>
<dbReference type="GO" id="GO:0005524">
    <property type="term" value="F:ATP binding"/>
    <property type="evidence" value="ECO:0007669"/>
    <property type="project" value="UniProtKB-UniRule"/>
</dbReference>
<reference evidence="5" key="1">
    <citation type="submission" date="2020-08" db="EMBL/GenBank/DDBJ databases">
        <title>Paracoccus amoyensis sp. nov., isolated from the surface seawater at coast of Xiamen, Fujian.</title>
        <authorList>
            <person name="Lyu L."/>
        </authorList>
    </citation>
    <scope>NUCLEOTIDE SEQUENCE</scope>
    <source>
        <strain evidence="5">11-3</strain>
    </source>
</reference>
<dbReference type="InterPro" id="IPR029052">
    <property type="entry name" value="Metallo-depent_PP-like"/>
</dbReference>
<dbReference type="Pfam" id="PF07478">
    <property type="entry name" value="Dala_Dala_lig_C"/>
    <property type="match status" value="1"/>
</dbReference>
<dbReference type="PANTHER" id="PTHR33393">
    <property type="entry name" value="POLYGLUTAMINE SYNTHESIS ACCESSORY PROTEIN RV0574C-RELATED"/>
    <property type="match status" value="1"/>
</dbReference>
<dbReference type="PANTHER" id="PTHR33393:SF13">
    <property type="entry name" value="PGA BIOSYNTHESIS PROTEIN CAPA"/>
    <property type="match status" value="1"/>
</dbReference>